<reference evidence="2 3" key="1">
    <citation type="journal article" date="2018" name="IMA Fungus">
        <title>IMA Genome-F 9: Draft genome sequence of Annulohypoxylon stygium, Aspergillus mulundensis, Berkeleyomyces basicola (syn. Thielaviopsis basicola), Ceratocystis smalleyi, two Cercospora beticola strains, Coleophoma cylindrospora, Fusarium fracticaudum, Phialophora cf. hyalina, and Morchella septimelata.</title>
        <authorList>
            <person name="Wingfield B.D."/>
            <person name="Bills G.F."/>
            <person name="Dong Y."/>
            <person name="Huang W."/>
            <person name="Nel W.J."/>
            <person name="Swalarsk-Parry B.S."/>
            <person name="Vaghefi N."/>
            <person name="Wilken P.M."/>
            <person name="An Z."/>
            <person name="de Beer Z.W."/>
            <person name="De Vos L."/>
            <person name="Chen L."/>
            <person name="Duong T.A."/>
            <person name="Gao Y."/>
            <person name="Hammerbacher A."/>
            <person name="Kikkert J.R."/>
            <person name="Li Y."/>
            <person name="Li H."/>
            <person name="Li K."/>
            <person name="Li Q."/>
            <person name="Liu X."/>
            <person name="Ma X."/>
            <person name="Naidoo K."/>
            <person name="Pethybridge S.J."/>
            <person name="Sun J."/>
            <person name="Steenkamp E.T."/>
            <person name="van der Nest M.A."/>
            <person name="van Wyk S."/>
            <person name="Wingfield M.J."/>
            <person name="Xiong C."/>
            <person name="Yue Q."/>
            <person name="Zhang X."/>
        </authorList>
    </citation>
    <scope>NUCLEOTIDE SEQUENCE [LARGE SCALE GENOMIC DNA]</scope>
    <source>
        <strain evidence="2 3">BP5796</strain>
    </source>
</reference>
<proteinExistence type="predicted"/>
<comment type="caution">
    <text evidence="2">The sequence shown here is derived from an EMBL/GenBank/DDBJ whole genome shotgun (WGS) entry which is preliminary data.</text>
</comment>
<sequence>MAGTDTSKNGGRDKTSAMMQDYLYSEASISERIAMGGGAGASQATRNNVTKASKKKASRAVKDFDANWERAAKK</sequence>
<dbReference type="EMBL" id="PDLN01000022">
    <property type="protein sequence ID" value="RDW57820.1"/>
    <property type="molecule type" value="Genomic_DNA"/>
</dbReference>
<feature type="compositionally biased region" description="Basic and acidic residues" evidence="1">
    <location>
        <begin position="60"/>
        <end position="74"/>
    </location>
</feature>
<name>A0A3D8Q829_9HELO</name>
<protein>
    <submittedName>
        <fullName evidence="2">Uncharacterized protein</fullName>
    </submittedName>
</protein>
<dbReference type="OrthoDB" id="10332754at2759"/>
<gene>
    <name evidence="2" type="ORF">BP5796_12621</name>
</gene>
<evidence type="ECO:0000313" key="2">
    <source>
        <dbReference type="EMBL" id="RDW57820.1"/>
    </source>
</evidence>
<evidence type="ECO:0000313" key="3">
    <source>
        <dbReference type="Proteomes" id="UP000256328"/>
    </source>
</evidence>
<accession>A0A3D8Q829</accession>
<keyword evidence="3" id="KW-1185">Reference proteome</keyword>
<dbReference type="Proteomes" id="UP000256328">
    <property type="component" value="Unassembled WGS sequence"/>
</dbReference>
<organism evidence="2 3">
    <name type="scientific">Coleophoma crateriformis</name>
    <dbReference type="NCBI Taxonomy" id="565419"/>
    <lineage>
        <taxon>Eukaryota</taxon>
        <taxon>Fungi</taxon>
        <taxon>Dikarya</taxon>
        <taxon>Ascomycota</taxon>
        <taxon>Pezizomycotina</taxon>
        <taxon>Leotiomycetes</taxon>
        <taxon>Helotiales</taxon>
        <taxon>Dermateaceae</taxon>
        <taxon>Coleophoma</taxon>
    </lineage>
</organism>
<feature type="region of interest" description="Disordered" evidence="1">
    <location>
        <begin position="36"/>
        <end position="74"/>
    </location>
</feature>
<dbReference type="AlphaFoldDB" id="A0A3D8Q829"/>
<evidence type="ECO:0000256" key="1">
    <source>
        <dbReference type="SAM" id="MobiDB-lite"/>
    </source>
</evidence>